<dbReference type="PROSITE" id="PS50920">
    <property type="entry name" value="SOLCAR"/>
    <property type="match status" value="3"/>
</dbReference>
<dbReference type="InterPro" id="IPR049563">
    <property type="entry name" value="TXTP-like"/>
</dbReference>
<dbReference type="Pfam" id="PF00153">
    <property type="entry name" value="Mito_carr"/>
    <property type="match status" value="3"/>
</dbReference>
<gene>
    <name evidence="11" type="ORF">THRCLA_03835</name>
</gene>
<dbReference type="STRING" id="74557.A0A1W0A1G9"/>
<dbReference type="Proteomes" id="UP000243217">
    <property type="component" value="Unassembled WGS sequence"/>
</dbReference>
<proteinExistence type="inferred from homology"/>
<evidence type="ECO:0000256" key="2">
    <source>
        <dbReference type="ARBA" id="ARBA00006375"/>
    </source>
</evidence>
<dbReference type="EMBL" id="JNBS01000738">
    <property type="protein sequence ID" value="OQS03880.1"/>
    <property type="molecule type" value="Genomic_DNA"/>
</dbReference>
<keyword evidence="8 9" id="KW-0472">Membrane</keyword>
<comment type="subcellular location">
    <subcellularLocation>
        <location evidence="1">Mitochondrion membrane</location>
        <topology evidence="1">Multi-pass membrane protein</topology>
    </subcellularLocation>
</comment>
<dbReference type="SUPFAM" id="SSF103506">
    <property type="entry name" value="Mitochondrial carrier"/>
    <property type="match status" value="1"/>
</dbReference>
<sequence>MPLSPVFKSQFNVVATSAKADAVATSPLKDAMASELKTKPVPPYVKMLAGMAGGVVEACVLQPLDVTKTRLQLDRTGQYKGMIHCGKTIYQTEGGGALYKGLSPFILHLTLKYALRFGSFAKFKELLGAGKNAKASNGVNFTAGLLTGFLESVLIVTPFEVIKTRLQQEVGVGRYSGPIDCLKKVVKNEGITALWKGNIPTMARQGSNQAFNFMAFAWLNSNVWKKEDGDGKQLEVWKTLINGLVAGSLGPCLNSPMDVIKTRLMAQETIKGQEPKYRGFVHAFGVIAREEGHAALWKGLVPRLTRMAPGQAITWTVVMRVTSFFENN</sequence>
<dbReference type="AlphaFoldDB" id="A0A1W0A1G9"/>
<dbReference type="PANTHER" id="PTHR45788">
    <property type="entry name" value="SUCCINATE/FUMARATE MITOCHONDRIAL TRANSPORTER-RELATED"/>
    <property type="match status" value="1"/>
</dbReference>
<feature type="repeat" description="Solcar" evidence="9">
    <location>
        <begin position="41"/>
        <end position="126"/>
    </location>
</feature>
<evidence type="ECO:0000256" key="7">
    <source>
        <dbReference type="ARBA" id="ARBA00023128"/>
    </source>
</evidence>
<reference evidence="11 12" key="1">
    <citation type="journal article" date="2014" name="Genome Biol. Evol.">
        <title>The secreted proteins of Achlya hypogyna and Thraustotheca clavata identify the ancestral oomycete secretome and reveal gene acquisitions by horizontal gene transfer.</title>
        <authorList>
            <person name="Misner I."/>
            <person name="Blouin N."/>
            <person name="Leonard G."/>
            <person name="Richards T.A."/>
            <person name="Lane C.E."/>
        </authorList>
    </citation>
    <scope>NUCLEOTIDE SEQUENCE [LARGE SCALE GENOMIC DNA]</scope>
    <source>
        <strain evidence="11 12">ATCC 34112</strain>
    </source>
</reference>
<dbReference type="GO" id="GO:0005469">
    <property type="term" value="F:succinate:fumarate antiporter activity"/>
    <property type="evidence" value="ECO:0007669"/>
    <property type="project" value="TreeGrafter"/>
</dbReference>
<dbReference type="Gene3D" id="1.50.40.10">
    <property type="entry name" value="Mitochondrial carrier domain"/>
    <property type="match status" value="2"/>
</dbReference>
<evidence type="ECO:0000256" key="3">
    <source>
        <dbReference type="ARBA" id="ARBA00022448"/>
    </source>
</evidence>
<keyword evidence="6" id="KW-1133">Transmembrane helix</keyword>
<evidence type="ECO:0000256" key="10">
    <source>
        <dbReference type="RuleBase" id="RU000488"/>
    </source>
</evidence>
<dbReference type="OrthoDB" id="1924968at2759"/>
<keyword evidence="12" id="KW-1185">Reference proteome</keyword>
<feature type="repeat" description="Solcar" evidence="9">
    <location>
        <begin position="234"/>
        <end position="324"/>
    </location>
</feature>
<dbReference type="InterPro" id="IPR023395">
    <property type="entry name" value="MCP_dom_sf"/>
</dbReference>
<keyword evidence="4 9" id="KW-0812">Transmembrane</keyword>
<accession>A0A1W0A1G9</accession>
<evidence type="ECO:0000313" key="11">
    <source>
        <dbReference type="EMBL" id="OQS03880.1"/>
    </source>
</evidence>
<keyword evidence="3 10" id="KW-0813">Transport</keyword>
<evidence type="ECO:0000256" key="4">
    <source>
        <dbReference type="ARBA" id="ARBA00022692"/>
    </source>
</evidence>
<evidence type="ECO:0000256" key="5">
    <source>
        <dbReference type="ARBA" id="ARBA00022737"/>
    </source>
</evidence>
<dbReference type="GO" id="GO:0031966">
    <property type="term" value="C:mitochondrial membrane"/>
    <property type="evidence" value="ECO:0007669"/>
    <property type="project" value="UniProtKB-SubCell"/>
</dbReference>
<evidence type="ECO:0000313" key="12">
    <source>
        <dbReference type="Proteomes" id="UP000243217"/>
    </source>
</evidence>
<keyword evidence="5" id="KW-0677">Repeat</keyword>
<comment type="caution">
    <text evidence="11">The sequence shown here is derived from an EMBL/GenBank/DDBJ whole genome shotgun (WGS) entry which is preliminary data.</text>
</comment>
<evidence type="ECO:0000256" key="9">
    <source>
        <dbReference type="PROSITE-ProRule" id="PRU00282"/>
    </source>
</evidence>
<dbReference type="PANTHER" id="PTHR45788:SF2">
    <property type="entry name" value="SUCCINATE_FUMARATE MITOCHONDRIAL TRANSPORTER"/>
    <property type="match status" value="1"/>
</dbReference>
<dbReference type="InterPro" id="IPR018108">
    <property type="entry name" value="MCP_transmembrane"/>
</dbReference>
<evidence type="ECO:0000256" key="1">
    <source>
        <dbReference type="ARBA" id="ARBA00004225"/>
    </source>
</evidence>
<evidence type="ECO:0000256" key="8">
    <source>
        <dbReference type="ARBA" id="ARBA00023136"/>
    </source>
</evidence>
<keyword evidence="7" id="KW-0496">Mitochondrion</keyword>
<comment type="similarity">
    <text evidence="2 10">Belongs to the mitochondrial carrier (TC 2.A.29) family.</text>
</comment>
<organism evidence="11 12">
    <name type="scientific">Thraustotheca clavata</name>
    <dbReference type="NCBI Taxonomy" id="74557"/>
    <lineage>
        <taxon>Eukaryota</taxon>
        <taxon>Sar</taxon>
        <taxon>Stramenopiles</taxon>
        <taxon>Oomycota</taxon>
        <taxon>Saprolegniomycetes</taxon>
        <taxon>Saprolegniales</taxon>
        <taxon>Achlyaceae</taxon>
        <taxon>Thraustotheca</taxon>
    </lineage>
</organism>
<name>A0A1W0A1G9_9STRA</name>
<protein>
    <submittedName>
        <fullName evidence="11">Mitochondrial Carrier (MC) Family</fullName>
    </submittedName>
</protein>
<feature type="repeat" description="Solcar" evidence="9">
    <location>
        <begin position="135"/>
        <end position="222"/>
    </location>
</feature>
<evidence type="ECO:0000256" key="6">
    <source>
        <dbReference type="ARBA" id="ARBA00022989"/>
    </source>
</evidence>